<organism evidence="5 6">
    <name type="scientific">Micromonospora cremea</name>
    <dbReference type="NCBI Taxonomy" id="709881"/>
    <lineage>
        <taxon>Bacteria</taxon>
        <taxon>Bacillati</taxon>
        <taxon>Actinomycetota</taxon>
        <taxon>Actinomycetes</taxon>
        <taxon>Micromonosporales</taxon>
        <taxon>Micromonosporaceae</taxon>
        <taxon>Micromonospora</taxon>
    </lineage>
</organism>
<keyword evidence="1" id="KW-0227">DNA damage</keyword>
<evidence type="ECO:0000259" key="4">
    <source>
        <dbReference type="Pfam" id="PF12705"/>
    </source>
</evidence>
<dbReference type="Proteomes" id="UP000185124">
    <property type="component" value="Unassembled WGS sequence"/>
</dbReference>
<keyword evidence="2" id="KW-0378">Hydrolase</keyword>
<accession>A0A1N5TYE7</accession>
<evidence type="ECO:0000256" key="1">
    <source>
        <dbReference type="ARBA" id="ARBA00022763"/>
    </source>
</evidence>
<dbReference type="GO" id="GO:0004386">
    <property type="term" value="F:helicase activity"/>
    <property type="evidence" value="ECO:0007669"/>
    <property type="project" value="UniProtKB-KW"/>
</dbReference>
<dbReference type="InterPro" id="IPR038726">
    <property type="entry name" value="PDDEXK_AddAB-type"/>
</dbReference>
<keyword evidence="2" id="KW-0547">Nucleotide-binding</keyword>
<dbReference type="GO" id="GO:0006281">
    <property type="term" value="P:DNA repair"/>
    <property type="evidence" value="ECO:0007669"/>
    <property type="project" value="UniProtKB-KW"/>
</dbReference>
<sequence length="538" mass="57998">MSPPGLSGDVSLIRVGSSAVGSGAAYACPLQRSVKARPALKAAAKPKVEEPPMALGHVMDVLDRVESGESVEAAVTSVRGAVFWHEGLTSYVTSAVQAYLSATDSSQDLVPVRQWWVVQHRDDVVRELWAWGRRYSSPDGSRRELRFLRFGWADPQRRNAAEVAVAAYVAAYGRPAQWPDPWERHFAVGGQPQVSNVVVAEVSLADGVRSVLFDGTAAEASGLYAQTGQLPVAKSVDGTSRRAGGDCLKCRLLAVCPEVPRAPGLLGLPAYPKAKLRSVSVSDLRYHDCCPAQYHLQAMRLPKSNEYSAEARLGLAVHDYLERLHRRHSGPCVAADMPVDASWLGATWALDEQDAMIGAKMLAHHPQVCPIQAGVTDVCVEKTFTFYDTAAQALVIAKADLVHRDGSSWVWRETKTTQRPARGHSVLNVYPQIALATAVLSRGLLGGSVDGSRVEVEVLRPTGADLILVDPSDPTQVAEAHALLGKLTRPWREDSTFPARPGGRCHTCPVRMWCPSSVAAAPPLLEETPCGDNQPPGT</sequence>
<dbReference type="AlphaFoldDB" id="A0A1N5TYE7"/>
<proteinExistence type="predicted"/>
<dbReference type="EMBL" id="FSQT01000001">
    <property type="protein sequence ID" value="SIM53492.1"/>
    <property type="molecule type" value="Genomic_DNA"/>
</dbReference>
<evidence type="ECO:0000313" key="6">
    <source>
        <dbReference type="Proteomes" id="UP000185124"/>
    </source>
</evidence>
<reference evidence="6" key="1">
    <citation type="submission" date="2016-12" db="EMBL/GenBank/DDBJ databases">
        <authorList>
            <person name="Varghese N."/>
            <person name="Submissions S."/>
        </authorList>
    </citation>
    <scope>NUCLEOTIDE SEQUENCE [LARGE SCALE GENOMIC DNA]</scope>
    <source>
        <strain evidence="6">DSM 45599</strain>
    </source>
</reference>
<keyword evidence="3" id="KW-0234">DNA repair</keyword>
<gene>
    <name evidence="5" type="ORF">SAMN04489832_0464</name>
</gene>
<keyword evidence="6" id="KW-1185">Reference proteome</keyword>
<name>A0A1N5TYE7_9ACTN</name>
<keyword evidence="2" id="KW-0067">ATP-binding</keyword>
<evidence type="ECO:0000313" key="5">
    <source>
        <dbReference type="EMBL" id="SIM53492.1"/>
    </source>
</evidence>
<keyword evidence="2" id="KW-0347">Helicase</keyword>
<protein>
    <submittedName>
        <fullName evidence="5">PD-(D/E)XK nuclease superfamily protein</fullName>
    </submittedName>
</protein>
<evidence type="ECO:0000256" key="2">
    <source>
        <dbReference type="ARBA" id="ARBA00022806"/>
    </source>
</evidence>
<dbReference type="STRING" id="709881.SAMN04489832_0464"/>
<feature type="domain" description="PD-(D/E)XK endonuclease-like" evidence="4">
    <location>
        <begin position="279"/>
        <end position="515"/>
    </location>
</feature>
<evidence type="ECO:0000256" key="3">
    <source>
        <dbReference type="ARBA" id="ARBA00023204"/>
    </source>
</evidence>
<dbReference type="Pfam" id="PF12705">
    <property type="entry name" value="PDDEXK_1"/>
    <property type="match status" value="1"/>
</dbReference>